<evidence type="ECO:0000256" key="1">
    <source>
        <dbReference type="SAM" id="MobiDB-lite"/>
    </source>
</evidence>
<proteinExistence type="predicted"/>
<name>A0ABQ0G344_9PEZI</name>
<protein>
    <submittedName>
        <fullName evidence="2">Uncharacterized protein</fullName>
    </submittedName>
</protein>
<comment type="caution">
    <text evidence="2">The sequence shown here is derived from an EMBL/GenBank/DDBJ whole genome shotgun (WGS) entry which is preliminary data.</text>
</comment>
<keyword evidence="3" id="KW-1185">Reference proteome</keyword>
<feature type="compositionally biased region" description="Polar residues" evidence="1">
    <location>
        <begin position="466"/>
        <end position="481"/>
    </location>
</feature>
<feature type="region of interest" description="Disordered" evidence="1">
    <location>
        <begin position="407"/>
        <end position="560"/>
    </location>
</feature>
<dbReference type="Proteomes" id="UP001628179">
    <property type="component" value="Unassembled WGS sequence"/>
</dbReference>
<dbReference type="GeneID" id="98173107"/>
<reference evidence="2 3" key="1">
    <citation type="submission" date="2024-09" db="EMBL/GenBank/DDBJ databases">
        <title>Itraconazole resistance in Madurella fahalii resulting from another homologue of gene encoding cytochrome P450 14-alpha sterol demethylase (CYP51).</title>
        <authorList>
            <person name="Yoshioka I."/>
            <person name="Fahal A.H."/>
            <person name="Kaneko S."/>
            <person name="Yaguchi T."/>
        </authorList>
    </citation>
    <scope>NUCLEOTIDE SEQUENCE [LARGE SCALE GENOMIC DNA]</scope>
    <source>
        <strain evidence="2 3">IFM 68171</strain>
    </source>
</reference>
<feature type="compositionally biased region" description="Polar residues" evidence="1">
    <location>
        <begin position="419"/>
        <end position="430"/>
    </location>
</feature>
<evidence type="ECO:0000313" key="3">
    <source>
        <dbReference type="Proteomes" id="UP001628179"/>
    </source>
</evidence>
<accession>A0ABQ0G344</accession>
<dbReference type="EMBL" id="BAAFSV010000001">
    <property type="protein sequence ID" value="GAB1312152.1"/>
    <property type="molecule type" value="Genomic_DNA"/>
</dbReference>
<dbReference type="RefSeq" id="XP_070913885.1">
    <property type="nucleotide sequence ID" value="XM_071057784.1"/>
</dbReference>
<evidence type="ECO:0000313" key="2">
    <source>
        <dbReference type="EMBL" id="GAB1312152.1"/>
    </source>
</evidence>
<feature type="region of interest" description="Disordered" evidence="1">
    <location>
        <begin position="1"/>
        <end position="70"/>
    </location>
</feature>
<feature type="compositionally biased region" description="Polar residues" evidence="1">
    <location>
        <begin position="60"/>
        <end position="70"/>
    </location>
</feature>
<sequence length="560" mass="63042">MKQDSQSATAVVEHMGTKWKKRIQNRFTRKHELSSPSSTVPQPYAQGAELGGSAAKLTDRSSFQEQPQRNLRVTEEVREIKTQQQRELQRVMDEKQKYIDNADLFLGMGMSQDEKIKEEFDVLFRRVRTWAARFSKDEPNLRNAPEDAKVCPNPTDKLLQELFNRFGRSYDKLEFMSIMKNTNHRRALANDLVVQRLCNTVFRNFGIGEHPGERGEDYWLEEDARKQLQDIERTIYNQVGKTVTHREYNDWRAITTNLLAKVQGESPEPTVPPNLQKDIDIINNILRPWENPDQNADELKSIVQNAIEFSQRMRCQRPRWSVVVSAPPPVLYFNPATMEIGKDAEKQMPDNANCLEVKFFIKPALYKRGNMGGEKFEDGDEVVKKAEVLVDRLLPYQTATRQGIIEGAACQKPKPPAQTLPTPSRSSGQETAPEGPTHNEEASKEIISQPTTTNPKTAVTEGPGPQQGNQSQAADNLQQVADQAHPPDKNPQETAGEGVPAPRKSQDTANGKPQEAITEETKPAIPRKPVPGGTITPVAATEKEAHREAAQPTGEEPFKE</sequence>
<organism evidence="2 3">
    <name type="scientific">Madurella fahalii</name>
    <dbReference type="NCBI Taxonomy" id="1157608"/>
    <lineage>
        <taxon>Eukaryota</taxon>
        <taxon>Fungi</taxon>
        <taxon>Dikarya</taxon>
        <taxon>Ascomycota</taxon>
        <taxon>Pezizomycotina</taxon>
        <taxon>Sordariomycetes</taxon>
        <taxon>Sordariomycetidae</taxon>
        <taxon>Sordariales</taxon>
        <taxon>Sordariales incertae sedis</taxon>
        <taxon>Madurella</taxon>
    </lineage>
</organism>
<feature type="compositionally biased region" description="Polar residues" evidence="1">
    <location>
        <begin position="446"/>
        <end position="457"/>
    </location>
</feature>
<feature type="compositionally biased region" description="Basic residues" evidence="1">
    <location>
        <begin position="17"/>
        <end position="29"/>
    </location>
</feature>
<gene>
    <name evidence="2" type="ORF">MFIFM68171_02362</name>
</gene>